<gene>
    <name evidence="1" type="ORF">S01H1_19807</name>
</gene>
<evidence type="ECO:0000313" key="1">
    <source>
        <dbReference type="EMBL" id="GAF96932.1"/>
    </source>
</evidence>
<name>X0U9A8_9ZZZZ</name>
<feature type="non-terminal residue" evidence="1">
    <location>
        <position position="1"/>
    </location>
</feature>
<dbReference type="EMBL" id="BARS01010746">
    <property type="protein sequence ID" value="GAF96932.1"/>
    <property type="molecule type" value="Genomic_DNA"/>
</dbReference>
<reference evidence="1" key="1">
    <citation type="journal article" date="2014" name="Front. Microbiol.">
        <title>High frequency of phylogenetically diverse reductive dehalogenase-homologous genes in deep subseafloor sedimentary metagenomes.</title>
        <authorList>
            <person name="Kawai M."/>
            <person name="Futagami T."/>
            <person name="Toyoda A."/>
            <person name="Takaki Y."/>
            <person name="Nishi S."/>
            <person name="Hori S."/>
            <person name="Arai W."/>
            <person name="Tsubouchi T."/>
            <person name="Morono Y."/>
            <person name="Uchiyama I."/>
            <person name="Ito T."/>
            <person name="Fujiyama A."/>
            <person name="Inagaki F."/>
            <person name="Takami H."/>
        </authorList>
    </citation>
    <scope>NUCLEOTIDE SEQUENCE</scope>
    <source>
        <strain evidence="1">Expedition CK06-06</strain>
    </source>
</reference>
<proteinExistence type="predicted"/>
<organism evidence="1">
    <name type="scientific">marine sediment metagenome</name>
    <dbReference type="NCBI Taxonomy" id="412755"/>
    <lineage>
        <taxon>unclassified sequences</taxon>
        <taxon>metagenomes</taxon>
        <taxon>ecological metagenomes</taxon>
    </lineage>
</organism>
<sequence>HTGWLLDLFADPQGGVVLWLLGDDGQRYRFQQDFPITFYAAGPPEQLRALWRFLENQPVPVTLSRTERRDLFQEQPISVLAVQVAQPIRQPRLFQQAARRFPELTYYDADVKLPLRYAAVQHVFPLARCRVQVSDSGSVESITALDLPWDLDTEPPSLRILDIEPDSDPAHSSPTHLRLRFERFTYRLPLEPVRPLLVGLRSIINRHDPDLLLTSWGDTWLMPHLLELSRGANLALPLNREPGLAPAHKPERTYFSYGQVVHQGRQVLLFGRWHIDRYNAMLFHDYGMHGIYELARV</sequence>
<protein>
    <submittedName>
        <fullName evidence="1">Uncharacterized protein</fullName>
    </submittedName>
</protein>
<feature type="non-terminal residue" evidence="1">
    <location>
        <position position="297"/>
    </location>
</feature>
<dbReference type="InterPro" id="IPR012337">
    <property type="entry name" value="RNaseH-like_sf"/>
</dbReference>
<dbReference type="SUPFAM" id="SSF53098">
    <property type="entry name" value="Ribonuclease H-like"/>
    <property type="match status" value="1"/>
</dbReference>
<accession>X0U9A8</accession>
<dbReference type="AlphaFoldDB" id="X0U9A8"/>
<comment type="caution">
    <text evidence="1">The sequence shown here is derived from an EMBL/GenBank/DDBJ whole genome shotgun (WGS) entry which is preliminary data.</text>
</comment>